<dbReference type="AlphaFoldDB" id="A0A0C9VI55"/>
<dbReference type="GO" id="GO:0016042">
    <property type="term" value="P:lipid catabolic process"/>
    <property type="evidence" value="ECO:0007669"/>
    <property type="project" value="UniProtKB-KW"/>
</dbReference>
<keyword evidence="4" id="KW-0442">Lipid degradation</keyword>
<sequence length="194" mass="21301">MYRVIKVTARSDSTSEDASVAAELLGRSLGTQVCGNGSGEFLRRSTDSVPSKYVAGELLWRFHSNEACGVTGLGLFQGLSFDDLFKDLSWLKSKEVADLRQRANILGHKRLSKPTLVIEALGEIATLPKTIEDVLEEHCAAYPDSQMQLSKYPGLDHWSILFASQAECFLWVEDRFEGKAVPAGCSSKTLSLVN</sequence>
<dbReference type="HOGENOM" id="CLU_1403249_0_0_1"/>
<dbReference type="PANTHER" id="PTHR34853">
    <property type="match status" value="1"/>
</dbReference>
<dbReference type="Gene3D" id="3.40.50.1820">
    <property type="entry name" value="alpha/beta hydrolase"/>
    <property type="match status" value="1"/>
</dbReference>
<dbReference type="InterPro" id="IPR005152">
    <property type="entry name" value="Lipase_secreted"/>
</dbReference>
<gene>
    <name evidence="6" type="ORF">M422DRAFT_249262</name>
</gene>
<dbReference type="InterPro" id="IPR029058">
    <property type="entry name" value="AB_hydrolase_fold"/>
</dbReference>
<evidence type="ECO:0000256" key="5">
    <source>
        <dbReference type="ARBA" id="ARBA00023098"/>
    </source>
</evidence>
<keyword evidence="5" id="KW-0443">Lipid metabolism</keyword>
<dbReference type="Proteomes" id="UP000054279">
    <property type="component" value="Unassembled WGS sequence"/>
</dbReference>
<dbReference type="EC" id="3.1.1.3" evidence="2"/>
<evidence type="ECO:0000256" key="1">
    <source>
        <dbReference type="ARBA" id="ARBA00001024"/>
    </source>
</evidence>
<dbReference type="EMBL" id="KN837104">
    <property type="protein sequence ID" value="KIJ46981.1"/>
    <property type="molecule type" value="Genomic_DNA"/>
</dbReference>
<keyword evidence="7" id="KW-1185">Reference proteome</keyword>
<evidence type="ECO:0000256" key="3">
    <source>
        <dbReference type="ARBA" id="ARBA00022801"/>
    </source>
</evidence>
<dbReference type="PANTHER" id="PTHR34853:SF1">
    <property type="entry name" value="LIPASE 5"/>
    <property type="match status" value="1"/>
</dbReference>
<comment type="catalytic activity">
    <reaction evidence="1">
        <text>a triacylglycerol + H2O = a diacylglycerol + a fatty acid + H(+)</text>
        <dbReference type="Rhea" id="RHEA:12044"/>
        <dbReference type="ChEBI" id="CHEBI:15377"/>
        <dbReference type="ChEBI" id="CHEBI:15378"/>
        <dbReference type="ChEBI" id="CHEBI:17855"/>
        <dbReference type="ChEBI" id="CHEBI:18035"/>
        <dbReference type="ChEBI" id="CHEBI:28868"/>
        <dbReference type="EC" id="3.1.1.3"/>
    </reaction>
</comment>
<keyword evidence="3" id="KW-0378">Hydrolase</keyword>
<evidence type="ECO:0000313" key="7">
    <source>
        <dbReference type="Proteomes" id="UP000054279"/>
    </source>
</evidence>
<evidence type="ECO:0000256" key="4">
    <source>
        <dbReference type="ARBA" id="ARBA00022963"/>
    </source>
</evidence>
<accession>A0A0C9VI55</accession>
<evidence type="ECO:0000256" key="2">
    <source>
        <dbReference type="ARBA" id="ARBA00013279"/>
    </source>
</evidence>
<dbReference type="OrthoDB" id="3230508at2759"/>
<protein>
    <recommendedName>
        <fullName evidence="2">triacylglycerol lipase</fullName>
        <ecNumber evidence="2">3.1.1.3</ecNumber>
    </recommendedName>
</protein>
<organism evidence="6 7">
    <name type="scientific">Sphaerobolus stellatus (strain SS14)</name>
    <dbReference type="NCBI Taxonomy" id="990650"/>
    <lineage>
        <taxon>Eukaryota</taxon>
        <taxon>Fungi</taxon>
        <taxon>Dikarya</taxon>
        <taxon>Basidiomycota</taxon>
        <taxon>Agaricomycotina</taxon>
        <taxon>Agaricomycetes</taxon>
        <taxon>Phallomycetidae</taxon>
        <taxon>Geastrales</taxon>
        <taxon>Sphaerobolaceae</taxon>
        <taxon>Sphaerobolus</taxon>
    </lineage>
</organism>
<evidence type="ECO:0000313" key="6">
    <source>
        <dbReference type="EMBL" id="KIJ46981.1"/>
    </source>
</evidence>
<dbReference type="GO" id="GO:0004806">
    <property type="term" value="F:triacylglycerol lipase activity"/>
    <property type="evidence" value="ECO:0007669"/>
    <property type="project" value="UniProtKB-EC"/>
</dbReference>
<proteinExistence type="predicted"/>
<name>A0A0C9VI55_SPHS4</name>
<reference evidence="6 7" key="1">
    <citation type="submission" date="2014-06" db="EMBL/GenBank/DDBJ databases">
        <title>Evolutionary Origins and Diversification of the Mycorrhizal Mutualists.</title>
        <authorList>
            <consortium name="DOE Joint Genome Institute"/>
            <consortium name="Mycorrhizal Genomics Consortium"/>
            <person name="Kohler A."/>
            <person name="Kuo A."/>
            <person name="Nagy L.G."/>
            <person name="Floudas D."/>
            <person name="Copeland A."/>
            <person name="Barry K.W."/>
            <person name="Cichocki N."/>
            <person name="Veneault-Fourrey C."/>
            <person name="LaButti K."/>
            <person name="Lindquist E.A."/>
            <person name="Lipzen A."/>
            <person name="Lundell T."/>
            <person name="Morin E."/>
            <person name="Murat C."/>
            <person name="Riley R."/>
            <person name="Ohm R."/>
            <person name="Sun H."/>
            <person name="Tunlid A."/>
            <person name="Henrissat B."/>
            <person name="Grigoriev I.V."/>
            <person name="Hibbett D.S."/>
            <person name="Martin F."/>
        </authorList>
    </citation>
    <scope>NUCLEOTIDE SEQUENCE [LARGE SCALE GENOMIC DNA]</scope>
    <source>
        <strain evidence="6 7">SS14</strain>
    </source>
</reference>